<sequence length="341" mass="35985">MTSTSTPDGRDGPEGASAPARPARRPTMQDVADRVGMSRPLVSIVLRGAPGASEESRRRVLAAAREIGYHPDDSARMLRRRRSRMIGLMFTMRQPFEIDLVDALYAAAAERGYRLALSHIGPGRTQRTAMDELLGQRIEALIATAADGGAGTISDLPGTVPVVLLAGPGAAEGEDAAVLDEVRVENAAGVSTAVRHLVELGHEDIVFVGPTGGPNPTERRAGYETAMTAAGLGDRIRSLESPLDEIGGHAAASALLADPQRPTAVLCANDHCAFGLAETLLRAGLDIPGDVSVVGFDDSAVARLPFLDLTTLRPDPLQMARLAIEAADRRIAEPRRPAEHP</sequence>
<organism evidence="6 7">
    <name type="scientific">Candidatus Brachybacterium intestinipullorum</name>
    <dbReference type="NCBI Taxonomy" id="2838512"/>
    <lineage>
        <taxon>Bacteria</taxon>
        <taxon>Bacillati</taxon>
        <taxon>Actinomycetota</taxon>
        <taxon>Actinomycetes</taxon>
        <taxon>Micrococcales</taxon>
        <taxon>Dermabacteraceae</taxon>
        <taxon>Brachybacterium</taxon>
    </lineage>
</organism>
<dbReference type="InterPro" id="IPR028082">
    <property type="entry name" value="Peripla_BP_I"/>
</dbReference>
<name>A0A9D2TIQ4_9MICO</name>
<dbReference type="PROSITE" id="PS50932">
    <property type="entry name" value="HTH_LACI_2"/>
    <property type="match status" value="1"/>
</dbReference>
<dbReference type="CDD" id="cd06267">
    <property type="entry name" value="PBP1_LacI_sugar_binding-like"/>
    <property type="match status" value="1"/>
</dbReference>
<dbReference type="Gene3D" id="3.40.50.2300">
    <property type="match status" value="2"/>
</dbReference>
<dbReference type="GO" id="GO:0000976">
    <property type="term" value="F:transcription cis-regulatory region binding"/>
    <property type="evidence" value="ECO:0007669"/>
    <property type="project" value="TreeGrafter"/>
</dbReference>
<dbReference type="Pfam" id="PF00356">
    <property type="entry name" value="LacI"/>
    <property type="match status" value="1"/>
</dbReference>
<dbReference type="CDD" id="cd01392">
    <property type="entry name" value="HTH_LacI"/>
    <property type="match status" value="1"/>
</dbReference>
<feature type="region of interest" description="Disordered" evidence="4">
    <location>
        <begin position="1"/>
        <end position="34"/>
    </location>
</feature>
<evidence type="ECO:0000256" key="4">
    <source>
        <dbReference type="SAM" id="MobiDB-lite"/>
    </source>
</evidence>
<evidence type="ECO:0000256" key="1">
    <source>
        <dbReference type="ARBA" id="ARBA00023015"/>
    </source>
</evidence>
<reference evidence="6" key="2">
    <citation type="submission" date="2021-04" db="EMBL/GenBank/DDBJ databases">
        <authorList>
            <person name="Gilroy R."/>
        </authorList>
    </citation>
    <scope>NUCLEOTIDE SEQUENCE</scope>
    <source>
        <strain evidence="6">CHK130-7132</strain>
    </source>
</reference>
<keyword evidence="1" id="KW-0805">Transcription regulation</keyword>
<dbReference type="PANTHER" id="PTHR30146:SF109">
    <property type="entry name" value="HTH-TYPE TRANSCRIPTIONAL REGULATOR GALS"/>
    <property type="match status" value="1"/>
</dbReference>
<reference evidence="6" key="1">
    <citation type="journal article" date="2021" name="PeerJ">
        <title>Extensive microbial diversity within the chicken gut microbiome revealed by metagenomics and culture.</title>
        <authorList>
            <person name="Gilroy R."/>
            <person name="Ravi A."/>
            <person name="Getino M."/>
            <person name="Pursley I."/>
            <person name="Horton D.L."/>
            <person name="Alikhan N.F."/>
            <person name="Baker D."/>
            <person name="Gharbi K."/>
            <person name="Hall N."/>
            <person name="Watson M."/>
            <person name="Adriaenssens E.M."/>
            <person name="Foster-Nyarko E."/>
            <person name="Jarju S."/>
            <person name="Secka A."/>
            <person name="Antonio M."/>
            <person name="Oren A."/>
            <person name="Chaudhuri R.R."/>
            <person name="La Ragione R."/>
            <person name="Hildebrand F."/>
            <person name="Pallen M.J."/>
        </authorList>
    </citation>
    <scope>NUCLEOTIDE SEQUENCE</scope>
    <source>
        <strain evidence="6">CHK130-7132</strain>
    </source>
</reference>
<dbReference type="Pfam" id="PF13377">
    <property type="entry name" value="Peripla_BP_3"/>
    <property type="match status" value="1"/>
</dbReference>
<evidence type="ECO:0000313" key="7">
    <source>
        <dbReference type="Proteomes" id="UP000823854"/>
    </source>
</evidence>
<dbReference type="Proteomes" id="UP000823854">
    <property type="component" value="Unassembled WGS sequence"/>
</dbReference>
<dbReference type="InterPro" id="IPR000843">
    <property type="entry name" value="HTH_LacI"/>
</dbReference>
<evidence type="ECO:0000259" key="5">
    <source>
        <dbReference type="PROSITE" id="PS50932"/>
    </source>
</evidence>
<dbReference type="GO" id="GO:0003700">
    <property type="term" value="F:DNA-binding transcription factor activity"/>
    <property type="evidence" value="ECO:0007669"/>
    <property type="project" value="TreeGrafter"/>
</dbReference>
<keyword evidence="2" id="KW-0238">DNA-binding</keyword>
<dbReference type="PANTHER" id="PTHR30146">
    <property type="entry name" value="LACI-RELATED TRANSCRIPTIONAL REPRESSOR"/>
    <property type="match status" value="1"/>
</dbReference>
<dbReference type="EMBL" id="DWWC01000234">
    <property type="protein sequence ID" value="HJC70273.1"/>
    <property type="molecule type" value="Genomic_DNA"/>
</dbReference>
<gene>
    <name evidence="6" type="ORF">H9932_11465</name>
</gene>
<evidence type="ECO:0000256" key="2">
    <source>
        <dbReference type="ARBA" id="ARBA00023125"/>
    </source>
</evidence>
<dbReference type="SMART" id="SM00354">
    <property type="entry name" value="HTH_LACI"/>
    <property type="match status" value="1"/>
</dbReference>
<feature type="non-terminal residue" evidence="6">
    <location>
        <position position="341"/>
    </location>
</feature>
<dbReference type="SUPFAM" id="SSF47413">
    <property type="entry name" value="lambda repressor-like DNA-binding domains"/>
    <property type="match status" value="1"/>
</dbReference>
<evidence type="ECO:0000256" key="3">
    <source>
        <dbReference type="ARBA" id="ARBA00023163"/>
    </source>
</evidence>
<dbReference type="InterPro" id="IPR046335">
    <property type="entry name" value="LacI/GalR-like_sensor"/>
</dbReference>
<comment type="caution">
    <text evidence="6">The sequence shown here is derived from an EMBL/GenBank/DDBJ whole genome shotgun (WGS) entry which is preliminary data.</text>
</comment>
<dbReference type="SUPFAM" id="SSF53822">
    <property type="entry name" value="Periplasmic binding protein-like I"/>
    <property type="match status" value="1"/>
</dbReference>
<dbReference type="InterPro" id="IPR010982">
    <property type="entry name" value="Lambda_DNA-bd_dom_sf"/>
</dbReference>
<proteinExistence type="predicted"/>
<feature type="domain" description="HTH lacI-type" evidence="5">
    <location>
        <begin position="26"/>
        <end position="80"/>
    </location>
</feature>
<keyword evidence="3" id="KW-0804">Transcription</keyword>
<dbReference type="Gene3D" id="1.10.260.40">
    <property type="entry name" value="lambda repressor-like DNA-binding domains"/>
    <property type="match status" value="1"/>
</dbReference>
<protein>
    <submittedName>
        <fullName evidence="6">LacI family transcriptional regulator</fullName>
    </submittedName>
</protein>
<evidence type="ECO:0000313" key="6">
    <source>
        <dbReference type="EMBL" id="HJC70273.1"/>
    </source>
</evidence>
<dbReference type="AlphaFoldDB" id="A0A9D2TIQ4"/>
<accession>A0A9D2TIQ4</accession>